<accession>B1X3U1</accession>
<dbReference type="GO" id="GO:0005737">
    <property type="term" value="C:cytoplasm"/>
    <property type="evidence" value="ECO:0007669"/>
    <property type="project" value="TreeGrafter"/>
</dbReference>
<reference evidence="3" key="1">
    <citation type="submission" date="2007-08" db="EMBL/GenBank/DDBJ databases">
        <authorList>
            <person name="Gloeckner G."/>
            <person name="Nowack E."/>
            <person name="Melkonian M."/>
        </authorList>
    </citation>
    <scope>NUCLEOTIDE SEQUENCE</scope>
</reference>
<gene>
    <name evidence="3" type="primary">dnaJ</name>
    <name evidence="3" type="ordered locus">PCC_0159</name>
</gene>
<organism evidence="3">
    <name type="scientific">Paulinella chromatophora</name>
    <dbReference type="NCBI Taxonomy" id="39717"/>
    <lineage>
        <taxon>Eukaryota</taxon>
        <taxon>Sar</taxon>
        <taxon>Rhizaria</taxon>
        <taxon>Cercozoa</taxon>
        <taxon>Imbricatea</taxon>
        <taxon>Silicofilosea</taxon>
        <taxon>Euglyphida</taxon>
        <taxon>Paulinellidae</taxon>
        <taxon>Paulinella</taxon>
    </lineage>
</organism>
<dbReference type="GO" id="GO:0051082">
    <property type="term" value="F:unfolded protein binding"/>
    <property type="evidence" value="ECO:0007669"/>
    <property type="project" value="InterPro"/>
</dbReference>
<dbReference type="PRINTS" id="PR00625">
    <property type="entry name" value="JDOMAIN"/>
</dbReference>
<dbReference type="Pfam" id="PF01556">
    <property type="entry name" value="DnaJ_C"/>
    <property type="match status" value="1"/>
</dbReference>
<evidence type="ECO:0000313" key="3">
    <source>
        <dbReference type="EMBL" id="ACB42610.1"/>
    </source>
</evidence>
<dbReference type="Gene3D" id="2.60.260.20">
    <property type="entry name" value="Urease metallochaperone UreE, N-terminal domain"/>
    <property type="match status" value="1"/>
</dbReference>
<dbReference type="CDD" id="cd06257">
    <property type="entry name" value="DnaJ"/>
    <property type="match status" value="1"/>
</dbReference>
<evidence type="ECO:0000259" key="2">
    <source>
        <dbReference type="PROSITE" id="PS50076"/>
    </source>
</evidence>
<reference evidence="3" key="2">
    <citation type="journal article" date="2008" name="Curr. Biol.">
        <title>Chromatophore genome sequence of Paulinella sheds light on acquisition of photosynthesis by eukaryotes.</title>
        <authorList>
            <person name="Nowack E.C.M."/>
            <person name="Melkonian M."/>
            <person name="Gloeckner G."/>
        </authorList>
    </citation>
    <scope>NUCLEOTIDE SEQUENCE [LARGE SCALE GENOMIC DNA]</scope>
</reference>
<name>B1X3U1_PAUCH</name>
<dbReference type="InterPro" id="IPR008971">
    <property type="entry name" value="HSP40/DnaJ_pept-bd"/>
</dbReference>
<sequence>MNLVNTNYWDVLGITPGVDDAAIKSAFRKQARRWHPDLNSNDPIAEERFKQIKEAYEILSDHNRRSEWEESYSNKPNDEFNSGFPSFRSYFEILTNFSQTIPKYANQKDHEYFESDANTFDLFDSSSLPTSSSLDQFKSSEMFIYLTPQQALQGSLLEIDLPNGTTVEVETPPLAGHGWRIVLPGMATNGNDQFLQLQIETESGLRIDGLTVFYELELFPPDAALGCTVVIPTLSGSVRLQVPACSSSGHLLRLQHQGLIQGEFQGDQFVEIKIILPNEISEVEEDLYYSLQEFNLYDQGNINPT</sequence>
<dbReference type="Gene3D" id="1.10.287.110">
    <property type="entry name" value="DnaJ domain"/>
    <property type="match status" value="1"/>
</dbReference>
<dbReference type="RefSeq" id="YP_002048820.1">
    <property type="nucleotide sequence ID" value="NC_011087.1"/>
</dbReference>
<keyword evidence="1" id="KW-0143">Chaperone</keyword>
<dbReference type="SUPFAM" id="SSF49493">
    <property type="entry name" value="HSP40/DnaJ peptide-binding domain"/>
    <property type="match status" value="1"/>
</dbReference>
<dbReference type="GeneID" id="6481547"/>
<dbReference type="SUPFAM" id="SSF46565">
    <property type="entry name" value="Chaperone J-domain"/>
    <property type="match status" value="1"/>
</dbReference>
<keyword evidence="3" id="KW-0934">Plastid</keyword>
<dbReference type="PANTHER" id="PTHR43096">
    <property type="entry name" value="DNAJ HOMOLOG 1, MITOCHONDRIAL-RELATED"/>
    <property type="match status" value="1"/>
</dbReference>
<dbReference type="InterPro" id="IPR001623">
    <property type="entry name" value="DnaJ_domain"/>
</dbReference>
<dbReference type="GO" id="GO:0042026">
    <property type="term" value="P:protein refolding"/>
    <property type="evidence" value="ECO:0007669"/>
    <property type="project" value="TreeGrafter"/>
</dbReference>
<dbReference type="InterPro" id="IPR002939">
    <property type="entry name" value="DnaJ_C"/>
</dbReference>
<evidence type="ECO:0000256" key="1">
    <source>
        <dbReference type="ARBA" id="ARBA00023186"/>
    </source>
</evidence>
<dbReference type="InterPro" id="IPR036869">
    <property type="entry name" value="J_dom_sf"/>
</dbReference>
<dbReference type="SMART" id="SM00271">
    <property type="entry name" value="DnaJ"/>
    <property type="match status" value="1"/>
</dbReference>
<dbReference type="Pfam" id="PF00226">
    <property type="entry name" value="DnaJ"/>
    <property type="match status" value="1"/>
</dbReference>
<dbReference type="PANTHER" id="PTHR43096:SF52">
    <property type="entry name" value="DNAJ HOMOLOG 1, MITOCHONDRIAL-RELATED"/>
    <property type="match status" value="1"/>
</dbReference>
<keyword evidence="3" id="KW-0346">Stress response</keyword>
<geneLocation type="organellar chromatophore" evidence="3"/>
<dbReference type="EMBL" id="CP000815">
    <property type="protein sequence ID" value="ACB42610.1"/>
    <property type="molecule type" value="Genomic_DNA"/>
</dbReference>
<proteinExistence type="predicted"/>
<dbReference type="PROSITE" id="PS50076">
    <property type="entry name" value="DNAJ_2"/>
    <property type="match status" value="1"/>
</dbReference>
<protein>
    <submittedName>
        <fullName evidence="3">Heat shock protein DnaJ-like protein</fullName>
    </submittedName>
</protein>
<feature type="domain" description="J" evidence="2">
    <location>
        <begin position="7"/>
        <end position="72"/>
    </location>
</feature>
<dbReference type="AlphaFoldDB" id="B1X3U1"/>